<proteinExistence type="predicted"/>
<name>A0A067SK62_GALM3</name>
<dbReference type="AlphaFoldDB" id="A0A067SK62"/>
<reference evidence="2" key="1">
    <citation type="journal article" date="2014" name="Proc. Natl. Acad. Sci. U.S.A.">
        <title>Extensive sampling of basidiomycete genomes demonstrates inadequacy of the white-rot/brown-rot paradigm for wood decay fungi.</title>
        <authorList>
            <person name="Riley R."/>
            <person name="Salamov A.A."/>
            <person name="Brown D.W."/>
            <person name="Nagy L.G."/>
            <person name="Floudas D."/>
            <person name="Held B.W."/>
            <person name="Levasseur A."/>
            <person name="Lombard V."/>
            <person name="Morin E."/>
            <person name="Otillar R."/>
            <person name="Lindquist E.A."/>
            <person name="Sun H."/>
            <person name="LaButti K.M."/>
            <person name="Schmutz J."/>
            <person name="Jabbour D."/>
            <person name="Luo H."/>
            <person name="Baker S.E."/>
            <person name="Pisabarro A.G."/>
            <person name="Walton J.D."/>
            <person name="Blanchette R.A."/>
            <person name="Henrissat B."/>
            <person name="Martin F."/>
            <person name="Cullen D."/>
            <person name="Hibbett D.S."/>
            <person name="Grigoriev I.V."/>
        </authorList>
    </citation>
    <scope>NUCLEOTIDE SEQUENCE [LARGE SCALE GENOMIC DNA]</scope>
    <source>
        <strain evidence="2">CBS 339.88</strain>
    </source>
</reference>
<dbReference type="EMBL" id="KL142393">
    <property type="protein sequence ID" value="KDR71335.1"/>
    <property type="molecule type" value="Genomic_DNA"/>
</dbReference>
<gene>
    <name evidence="1" type="ORF">GALMADRAFT_798933</name>
</gene>
<evidence type="ECO:0000313" key="1">
    <source>
        <dbReference type="EMBL" id="KDR71335.1"/>
    </source>
</evidence>
<protein>
    <submittedName>
        <fullName evidence="1">Uncharacterized protein</fullName>
    </submittedName>
</protein>
<organism evidence="1 2">
    <name type="scientific">Galerina marginata (strain CBS 339.88)</name>
    <dbReference type="NCBI Taxonomy" id="685588"/>
    <lineage>
        <taxon>Eukaryota</taxon>
        <taxon>Fungi</taxon>
        <taxon>Dikarya</taxon>
        <taxon>Basidiomycota</taxon>
        <taxon>Agaricomycotina</taxon>
        <taxon>Agaricomycetes</taxon>
        <taxon>Agaricomycetidae</taxon>
        <taxon>Agaricales</taxon>
        <taxon>Agaricineae</taxon>
        <taxon>Strophariaceae</taxon>
        <taxon>Galerina</taxon>
    </lineage>
</organism>
<dbReference type="HOGENOM" id="CLU_1896362_0_0_1"/>
<keyword evidence="2" id="KW-1185">Reference proteome</keyword>
<dbReference type="Proteomes" id="UP000027222">
    <property type="component" value="Unassembled WGS sequence"/>
</dbReference>
<sequence length="134" mass="14509">MSVIALISPKTLLDNPGQSLAWFPILSSFLLRIPQSKYNPTTASHLSSFLAPHPHCCTSTGRAVLARRTLYLRLRLETEWCQSILVGNGYLGAVGLALFCLYVGSTGASGCSTLVFVWLLELVDLEVLGVEGAR</sequence>
<accession>A0A067SK62</accession>
<evidence type="ECO:0000313" key="2">
    <source>
        <dbReference type="Proteomes" id="UP000027222"/>
    </source>
</evidence>